<evidence type="ECO:0000313" key="4">
    <source>
        <dbReference type="Proteomes" id="UP001596417"/>
    </source>
</evidence>
<accession>A0ABD5YLC3</accession>
<dbReference type="InterPro" id="IPR057527">
    <property type="entry name" value="HVO_A0261-like_N"/>
</dbReference>
<reference evidence="3 4" key="1">
    <citation type="journal article" date="2019" name="Int. J. Syst. Evol. Microbiol.">
        <title>The Global Catalogue of Microorganisms (GCM) 10K type strain sequencing project: providing services to taxonomists for standard genome sequencing and annotation.</title>
        <authorList>
            <consortium name="The Broad Institute Genomics Platform"/>
            <consortium name="The Broad Institute Genome Sequencing Center for Infectious Disease"/>
            <person name="Wu L."/>
            <person name="Ma J."/>
        </authorList>
    </citation>
    <scope>NUCLEOTIDE SEQUENCE [LARGE SCALE GENOMIC DNA]</scope>
    <source>
        <strain evidence="3 4">RDMS1</strain>
    </source>
</reference>
<sequence>MFDNTEISHDHIRFLSVSPARIRLLSCLDEAPRCPCDLTSVLSLSRRGIQRNLSELVERGWAKKTEGEYHLTTRGTFITRQYSDFLTTLDIIDEYEPFFTHLPDYAHIPSPQWLHDAEIVTATADHPYAPLNEYVNCLHTHTGSIETVHSTLPVLSRFYTDLHRELSERGVDTEILLDQGITDVYRNENPESLETMLSLDTLTLYEHDENIDFGLTLTDRRGFMGAYDSHGQLRASIKCTNPEFLDWAMELYQRYRHASREIELTETVSVRDES</sequence>
<dbReference type="Pfam" id="PF25213">
    <property type="entry name" value="HVO_A0261_N"/>
    <property type="match status" value="1"/>
</dbReference>
<dbReference type="AlphaFoldDB" id="A0ABD5YLC3"/>
<dbReference type="InterPro" id="IPR036388">
    <property type="entry name" value="WH-like_DNA-bd_sf"/>
</dbReference>
<name>A0ABD5YLC3_9EURY</name>
<proteinExistence type="predicted"/>
<dbReference type="GeneID" id="76199603"/>
<evidence type="ECO:0000259" key="1">
    <source>
        <dbReference type="Pfam" id="PF08350"/>
    </source>
</evidence>
<feature type="domain" description="Methanogenesis regulatory protein FilR1 middle" evidence="1">
    <location>
        <begin position="127"/>
        <end position="257"/>
    </location>
</feature>
<feature type="domain" description="HVO-A0261-like N-terminal" evidence="2">
    <location>
        <begin position="9"/>
        <end position="91"/>
    </location>
</feature>
<organism evidence="3 4">
    <name type="scientific">Halocatena marina</name>
    <dbReference type="NCBI Taxonomy" id="2934937"/>
    <lineage>
        <taxon>Archaea</taxon>
        <taxon>Methanobacteriati</taxon>
        <taxon>Methanobacteriota</taxon>
        <taxon>Stenosarchaea group</taxon>
        <taxon>Halobacteria</taxon>
        <taxon>Halobacteriales</taxon>
        <taxon>Natronomonadaceae</taxon>
        <taxon>Halocatena</taxon>
    </lineage>
</organism>
<dbReference type="SUPFAM" id="SSF46785">
    <property type="entry name" value="Winged helix' DNA-binding domain"/>
    <property type="match status" value="1"/>
</dbReference>
<dbReference type="EMBL" id="JBHTAX010000001">
    <property type="protein sequence ID" value="MFC7190033.1"/>
    <property type="molecule type" value="Genomic_DNA"/>
</dbReference>
<evidence type="ECO:0000259" key="2">
    <source>
        <dbReference type="Pfam" id="PF25213"/>
    </source>
</evidence>
<dbReference type="Gene3D" id="1.10.10.10">
    <property type="entry name" value="Winged helix-like DNA-binding domain superfamily/Winged helix DNA-binding domain"/>
    <property type="match status" value="1"/>
</dbReference>
<dbReference type="InterPro" id="IPR036390">
    <property type="entry name" value="WH_DNA-bd_sf"/>
</dbReference>
<evidence type="ECO:0000313" key="3">
    <source>
        <dbReference type="EMBL" id="MFC7190033.1"/>
    </source>
</evidence>
<dbReference type="Proteomes" id="UP001596417">
    <property type="component" value="Unassembled WGS sequence"/>
</dbReference>
<gene>
    <name evidence="3" type="ORF">ACFQL7_09300</name>
</gene>
<dbReference type="InterPro" id="IPR013561">
    <property type="entry name" value="FilR1_middle_dom"/>
</dbReference>
<keyword evidence="4" id="KW-1185">Reference proteome</keyword>
<dbReference type="Pfam" id="PF08350">
    <property type="entry name" value="FilR1_middle"/>
    <property type="match status" value="1"/>
</dbReference>
<protein>
    <submittedName>
        <fullName evidence="3">Helix-turn-helix transcriptional regulator</fullName>
    </submittedName>
</protein>
<dbReference type="RefSeq" id="WP_264554617.1">
    <property type="nucleotide sequence ID" value="NZ_CP109979.1"/>
</dbReference>
<comment type="caution">
    <text evidence="3">The sequence shown here is derived from an EMBL/GenBank/DDBJ whole genome shotgun (WGS) entry which is preliminary data.</text>
</comment>